<dbReference type="EMBL" id="DF967972">
    <property type="protein sequence ID" value="GAP13009.1"/>
    <property type="molecule type" value="Genomic_DNA"/>
</dbReference>
<evidence type="ECO:0000313" key="2">
    <source>
        <dbReference type="EMBL" id="GAP13009.1"/>
    </source>
</evidence>
<feature type="compositionally biased region" description="Low complexity" evidence="1">
    <location>
        <begin position="87"/>
        <end position="97"/>
    </location>
</feature>
<protein>
    <submittedName>
        <fullName evidence="2">Uncharacterized protein</fullName>
    </submittedName>
</protein>
<feature type="compositionally biased region" description="Low complexity" evidence="1">
    <location>
        <begin position="65"/>
        <end position="75"/>
    </location>
</feature>
<reference evidence="2" key="1">
    <citation type="submission" date="2015-07" db="EMBL/GenBank/DDBJ databases">
        <title>Draft Genome Sequences of Anaerolinea thermolimosa IMO-1, Bellilinea caldifistulae GOMI-1, Leptolinea tardivitalis YMTK-2, Levilinea saccharolytica KIBI-1,Longilinea arvoryzae KOME-1, Previously Described as Members of the Anaerolineaceae (Chloroflexi).</title>
        <authorList>
            <person name="Sekiguchi Y."/>
            <person name="Ohashi A."/>
            <person name="Matsuura N."/>
            <person name="Tourlousse M.D."/>
        </authorList>
    </citation>
    <scope>NUCLEOTIDE SEQUENCE [LARGE SCALE GENOMIC DNA]</scope>
    <source>
        <strain evidence="2">KOME-1</strain>
    </source>
</reference>
<dbReference type="RefSeq" id="WP_075072379.1">
    <property type="nucleotide sequence ID" value="NZ_DF967972.1"/>
</dbReference>
<keyword evidence="3" id="KW-1185">Reference proteome</keyword>
<evidence type="ECO:0000313" key="3">
    <source>
        <dbReference type="Proteomes" id="UP000055060"/>
    </source>
</evidence>
<sequence length="225" mass="23519">MKRIYFFIGTLLLIGLLFWGGSVLASSKTPEQQQLDSLQDQAANASDPAVKALLQQKAEPLSAAQAAQATAQANAPDKPSDVCGLRPAADPNATPAPTIEIPRGISDWLQPPFSPQEFSVTNQWNDQVDGVWLTAYAGVLGDDPDQGAIVAVDAQGNYFRYLLNRGSGAARFAAADGSLLTVETGNGSTYQLDMAALTLTDAQGQVLQGVQQAAPATVSSSGPCQ</sequence>
<name>A0A0S7BGQ9_9CHLR</name>
<dbReference type="Proteomes" id="UP000055060">
    <property type="component" value="Unassembled WGS sequence"/>
</dbReference>
<gene>
    <name evidence="2" type="ORF">LARV_00750</name>
</gene>
<proteinExistence type="predicted"/>
<dbReference type="AlphaFoldDB" id="A0A0S7BGQ9"/>
<feature type="region of interest" description="Disordered" evidence="1">
    <location>
        <begin position="65"/>
        <end position="97"/>
    </location>
</feature>
<evidence type="ECO:0000256" key="1">
    <source>
        <dbReference type="SAM" id="MobiDB-lite"/>
    </source>
</evidence>
<organism evidence="2">
    <name type="scientific">Longilinea arvoryzae</name>
    <dbReference type="NCBI Taxonomy" id="360412"/>
    <lineage>
        <taxon>Bacteria</taxon>
        <taxon>Bacillati</taxon>
        <taxon>Chloroflexota</taxon>
        <taxon>Anaerolineae</taxon>
        <taxon>Anaerolineales</taxon>
        <taxon>Anaerolineaceae</taxon>
        <taxon>Longilinea</taxon>
    </lineage>
</organism>
<accession>A0A0S7BGQ9</accession>